<accession>A0A6P1YTP8</accession>
<reference evidence="2 3" key="1">
    <citation type="submission" date="2020-02" db="EMBL/GenBank/DDBJ databases">
        <authorList>
            <person name="Li G."/>
        </authorList>
    </citation>
    <scope>NUCLEOTIDE SEQUENCE [LARGE SCALE GENOMIC DNA]</scope>
    <source>
        <strain evidence="2 3">DSM 102029</strain>
        <plasmid evidence="3">plgm</plasmid>
    </source>
</reference>
<dbReference type="EMBL" id="CP048631">
    <property type="protein sequence ID" value="QIB36415.1"/>
    <property type="molecule type" value="Genomic_DNA"/>
</dbReference>
<dbReference type="Proteomes" id="UP000464751">
    <property type="component" value="Plasmid pLGM"/>
</dbReference>
<keyword evidence="2" id="KW-0614">Plasmid</keyword>
<name>A0A6P1YTP8_9HYPH</name>
<dbReference type="AlphaFoldDB" id="A0A6P1YTP8"/>
<feature type="chain" id="PRO_5026893199" description="Type IV secretion system protein VirB7" evidence="1">
    <location>
        <begin position="23"/>
        <end position="69"/>
    </location>
</feature>
<geneLocation type="plasmid" evidence="3">
    <name>plgm</name>
</geneLocation>
<protein>
    <recommendedName>
        <fullName evidence="4">Type IV secretion system protein VirB7</fullName>
    </recommendedName>
</protein>
<evidence type="ECO:0000256" key="1">
    <source>
        <dbReference type="SAM" id="SignalP"/>
    </source>
</evidence>
<dbReference type="PROSITE" id="PS51257">
    <property type="entry name" value="PROKAR_LIPOPROTEIN"/>
    <property type="match status" value="1"/>
</dbReference>
<dbReference type="RefSeq" id="WP_163078000.1">
    <property type="nucleotide sequence ID" value="NZ_CP048631.1"/>
</dbReference>
<evidence type="ECO:0000313" key="3">
    <source>
        <dbReference type="Proteomes" id="UP000464751"/>
    </source>
</evidence>
<dbReference type="KEGG" id="apra:G3A50_21675"/>
<evidence type="ECO:0008006" key="4">
    <source>
        <dbReference type="Google" id="ProtNLM"/>
    </source>
</evidence>
<keyword evidence="3" id="KW-1185">Reference proteome</keyword>
<gene>
    <name evidence="2" type="ORF">G3A50_21675</name>
</gene>
<feature type="signal peptide" evidence="1">
    <location>
        <begin position="1"/>
        <end position="22"/>
    </location>
</feature>
<sequence>MRKPPVLFILALGLTVSGCASIQYPLPSCDGSARRPLNRSVWDWNATSMTSQPVPAGLEVAAGVKPAAS</sequence>
<organism evidence="2 3">
    <name type="scientific">Ancylobacter pratisalsi</name>
    <dbReference type="NCBI Taxonomy" id="1745854"/>
    <lineage>
        <taxon>Bacteria</taxon>
        <taxon>Pseudomonadati</taxon>
        <taxon>Pseudomonadota</taxon>
        <taxon>Alphaproteobacteria</taxon>
        <taxon>Hyphomicrobiales</taxon>
        <taxon>Xanthobacteraceae</taxon>
        <taxon>Ancylobacter</taxon>
    </lineage>
</organism>
<evidence type="ECO:0000313" key="2">
    <source>
        <dbReference type="EMBL" id="QIB36415.1"/>
    </source>
</evidence>
<keyword evidence="1" id="KW-0732">Signal</keyword>
<proteinExistence type="predicted"/>